<evidence type="ECO:0000256" key="2">
    <source>
        <dbReference type="ARBA" id="ARBA00023002"/>
    </source>
</evidence>
<dbReference type="Proteomes" id="UP000281028">
    <property type="component" value="Unassembled WGS sequence"/>
</dbReference>
<evidence type="ECO:0000313" key="3">
    <source>
        <dbReference type="EMBL" id="NSL85595.1"/>
    </source>
</evidence>
<reference evidence="3" key="1">
    <citation type="submission" date="2020-05" db="EMBL/GenBank/DDBJ databases">
        <title>Chitinophaga laudate sp. nov., isolated from a tropical peat swamp.</title>
        <authorList>
            <person name="Goh C.B.S."/>
            <person name="Lee M.S."/>
            <person name="Parimannan S."/>
            <person name="Pasbakhsh P."/>
            <person name="Yule C.M."/>
            <person name="Rajandas H."/>
            <person name="Loke S."/>
            <person name="Croft L."/>
            <person name="Tan J.B.L."/>
        </authorList>
    </citation>
    <scope>NUCLEOTIDE SEQUENCE</scope>
    <source>
        <strain evidence="3">Mgbs1</strain>
    </source>
</reference>
<comment type="similarity">
    <text evidence="1">Belongs to the short-chain dehydrogenases/reductases (SDR) family.</text>
</comment>
<evidence type="ECO:0000313" key="4">
    <source>
        <dbReference type="Proteomes" id="UP000281028"/>
    </source>
</evidence>
<dbReference type="SUPFAM" id="SSF51735">
    <property type="entry name" value="NAD(P)-binding Rossmann-fold domains"/>
    <property type="match status" value="1"/>
</dbReference>
<keyword evidence="2" id="KW-0560">Oxidoreductase</keyword>
<dbReference type="NCBIfam" id="NF005559">
    <property type="entry name" value="PRK07231.1"/>
    <property type="match status" value="1"/>
</dbReference>
<protein>
    <submittedName>
        <fullName evidence="3">SDR family oxidoreductase</fullName>
    </submittedName>
</protein>
<evidence type="ECO:0000256" key="1">
    <source>
        <dbReference type="ARBA" id="ARBA00006484"/>
    </source>
</evidence>
<dbReference type="PROSITE" id="PS00061">
    <property type="entry name" value="ADH_SHORT"/>
    <property type="match status" value="1"/>
</dbReference>
<keyword evidence="4" id="KW-1185">Reference proteome</keyword>
<dbReference type="Pfam" id="PF13561">
    <property type="entry name" value="adh_short_C2"/>
    <property type="match status" value="1"/>
</dbReference>
<dbReference type="InterPro" id="IPR020904">
    <property type="entry name" value="Sc_DH/Rdtase_CS"/>
</dbReference>
<dbReference type="EMBL" id="RIAR02000001">
    <property type="protein sequence ID" value="NSL85595.1"/>
    <property type="molecule type" value="Genomic_DNA"/>
</dbReference>
<dbReference type="PANTHER" id="PTHR24321:SF15">
    <property type="entry name" value="OXIDOREDUCTASE UCPA"/>
    <property type="match status" value="1"/>
</dbReference>
<dbReference type="GO" id="GO:0016491">
    <property type="term" value="F:oxidoreductase activity"/>
    <property type="evidence" value="ECO:0007669"/>
    <property type="project" value="UniProtKB-KW"/>
</dbReference>
<dbReference type="InterPro" id="IPR036291">
    <property type="entry name" value="NAD(P)-bd_dom_sf"/>
</dbReference>
<sequence>MKKLENKVALITGGAGSIGKTTAELFIEEGAKVVLVDLDEAALKEVTASLGNNAAYVTANVTISADVERYAQEAVKKFGKIDIFFNNAGIEGCVKPITEFPEDVFDKVLAVNVKGVFLGCKYVLPLMNDGASMIITSSVAGLRATPNFVAYTTSKHATLGIMKTAALEAAPRNIRVNTIHPSPVDNRMMRAVEEGYQPGQAEAMRKTFAASIPLGRYAQPLEVARLVLFLGSDDSQFITGAQYVIDGGSSAK</sequence>
<dbReference type="Gene3D" id="3.40.50.720">
    <property type="entry name" value="NAD(P)-binding Rossmann-like Domain"/>
    <property type="match status" value="1"/>
</dbReference>
<dbReference type="PANTHER" id="PTHR24321">
    <property type="entry name" value="DEHYDROGENASES, SHORT CHAIN"/>
    <property type="match status" value="1"/>
</dbReference>
<dbReference type="PRINTS" id="PR00081">
    <property type="entry name" value="GDHRDH"/>
</dbReference>
<dbReference type="FunFam" id="3.40.50.720:FF:000084">
    <property type="entry name" value="Short-chain dehydrogenase reductase"/>
    <property type="match status" value="1"/>
</dbReference>
<dbReference type="OrthoDB" id="597477at2"/>
<proteinExistence type="inferred from homology"/>
<gene>
    <name evidence="3" type="ORF">ECE50_002050</name>
</gene>
<accession>A0A3S1AU80</accession>
<dbReference type="CDD" id="cd05233">
    <property type="entry name" value="SDR_c"/>
    <property type="match status" value="1"/>
</dbReference>
<dbReference type="PRINTS" id="PR00080">
    <property type="entry name" value="SDRFAMILY"/>
</dbReference>
<dbReference type="InterPro" id="IPR002347">
    <property type="entry name" value="SDR_fam"/>
</dbReference>
<dbReference type="AlphaFoldDB" id="A0A3S1AU80"/>
<name>A0A3S1AU80_9BACT</name>
<organism evidence="3 4">
    <name type="scientific">Chitinophaga solisilvae</name>
    <dbReference type="NCBI Taxonomy" id="1233460"/>
    <lineage>
        <taxon>Bacteria</taxon>
        <taxon>Pseudomonadati</taxon>
        <taxon>Bacteroidota</taxon>
        <taxon>Chitinophagia</taxon>
        <taxon>Chitinophagales</taxon>
        <taxon>Chitinophagaceae</taxon>
        <taxon>Chitinophaga</taxon>
    </lineage>
</organism>
<comment type="caution">
    <text evidence="3">The sequence shown here is derived from an EMBL/GenBank/DDBJ whole genome shotgun (WGS) entry which is preliminary data.</text>
</comment>